<evidence type="ECO:0000256" key="11">
    <source>
        <dbReference type="ARBA" id="ARBA00074372"/>
    </source>
</evidence>
<name>E1JRQ9_SOLFR</name>
<accession>E1JRQ9</accession>
<comment type="catalytic activity">
    <reaction evidence="6 15">
        <text>N-terminal L-arginyl-[protein] + L-leucyl-tRNA(Leu) = N-terminal L-leucyl-L-arginyl-[protein] + tRNA(Leu) + H(+)</text>
        <dbReference type="Rhea" id="RHEA:50416"/>
        <dbReference type="Rhea" id="RHEA-COMP:9613"/>
        <dbReference type="Rhea" id="RHEA-COMP:9622"/>
        <dbReference type="Rhea" id="RHEA-COMP:12672"/>
        <dbReference type="Rhea" id="RHEA-COMP:12673"/>
        <dbReference type="ChEBI" id="CHEBI:15378"/>
        <dbReference type="ChEBI" id="CHEBI:64719"/>
        <dbReference type="ChEBI" id="CHEBI:78442"/>
        <dbReference type="ChEBI" id="CHEBI:78494"/>
        <dbReference type="ChEBI" id="CHEBI:133044"/>
        <dbReference type="EC" id="2.3.2.6"/>
    </reaction>
</comment>
<keyword evidence="4 15" id="KW-0012">Acyltransferase</keyword>
<comment type="subcellular location">
    <subcellularLocation>
        <location evidence="1 15">Cytoplasm</location>
    </subcellularLocation>
</comment>
<dbReference type="NCBIfam" id="TIGR00667">
    <property type="entry name" value="aat"/>
    <property type="match status" value="1"/>
</dbReference>
<keyword evidence="17" id="KW-1185">Reference proteome</keyword>
<evidence type="ECO:0000256" key="2">
    <source>
        <dbReference type="ARBA" id="ARBA00022490"/>
    </source>
</evidence>
<dbReference type="OrthoDB" id="9790282at2"/>
<comment type="catalytic activity">
    <reaction evidence="7 15">
        <text>N-terminal L-lysyl-[protein] + L-leucyl-tRNA(Leu) = N-terminal L-leucyl-L-lysyl-[protein] + tRNA(Leu) + H(+)</text>
        <dbReference type="Rhea" id="RHEA:12340"/>
        <dbReference type="Rhea" id="RHEA-COMP:9613"/>
        <dbReference type="Rhea" id="RHEA-COMP:9622"/>
        <dbReference type="Rhea" id="RHEA-COMP:12670"/>
        <dbReference type="Rhea" id="RHEA-COMP:12671"/>
        <dbReference type="ChEBI" id="CHEBI:15378"/>
        <dbReference type="ChEBI" id="CHEBI:65249"/>
        <dbReference type="ChEBI" id="CHEBI:78442"/>
        <dbReference type="ChEBI" id="CHEBI:78494"/>
        <dbReference type="ChEBI" id="CHEBI:133043"/>
        <dbReference type="EC" id="2.3.2.6"/>
    </reaction>
</comment>
<dbReference type="SUPFAM" id="SSF55729">
    <property type="entry name" value="Acyl-CoA N-acyltransferases (Nat)"/>
    <property type="match status" value="1"/>
</dbReference>
<organism evidence="16 17">
    <name type="scientific">Solidesulfovibrio fructosivorans JJ]</name>
    <dbReference type="NCBI Taxonomy" id="596151"/>
    <lineage>
        <taxon>Bacteria</taxon>
        <taxon>Pseudomonadati</taxon>
        <taxon>Thermodesulfobacteriota</taxon>
        <taxon>Desulfovibrionia</taxon>
        <taxon>Desulfovibrionales</taxon>
        <taxon>Desulfovibrionaceae</taxon>
        <taxon>Solidesulfovibrio</taxon>
    </lineage>
</organism>
<gene>
    <name evidence="15" type="primary">aat</name>
    <name evidence="16" type="ORF">DesfrDRAFT_0308</name>
</gene>
<comment type="similarity">
    <text evidence="9 15">Belongs to the L/F-transferase family.</text>
</comment>
<evidence type="ECO:0000256" key="13">
    <source>
        <dbReference type="ARBA" id="ARBA00077165"/>
    </source>
</evidence>
<dbReference type="PANTHER" id="PTHR30098">
    <property type="entry name" value="LEUCYL/PHENYLALANYL-TRNA--PROTEIN TRANSFERASE"/>
    <property type="match status" value="1"/>
</dbReference>
<dbReference type="Gene3D" id="3.30.70.3550">
    <property type="entry name" value="Leucyl/phenylalanyl-tRNA-protein transferase, N-terminal domain"/>
    <property type="match status" value="1"/>
</dbReference>
<dbReference type="GO" id="GO:0008914">
    <property type="term" value="F:leucyl-tRNA--protein transferase activity"/>
    <property type="evidence" value="ECO:0007669"/>
    <property type="project" value="UniProtKB-UniRule"/>
</dbReference>
<evidence type="ECO:0000256" key="4">
    <source>
        <dbReference type="ARBA" id="ARBA00023315"/>
    </source>
</evidence>
<evidence type="ECO:0000256" key="14">
    <source>
        <dbReference type="ARBA" id="ARBA00083640"/>
    </source>
</evidence>
<evidence type="ECO:0000256" key="15">
    <source>
        <dbReference type="HAMAP-Rule" id="MF_00688"/>
    </source>
</evidence>
<dbReference type="InterPro" id="IPR042203">
    <property type="entry name" value="Leu/Phe-tRNA_Trfase_C"/>
</dbReference>
<evidence type="ECO:0000256" key="6">
    <source>
        <dbReference type="ARBA" id="ARBA00050652"/>
    </source>
</evidence>
<dbReference type="InterPro" id="IPR042221">
    <property type="entry name" value="Leu/Phe-tRNA_Trfase_N"/>
</dbReference>
<dbReference type="Gene3D" id="3.40.630.70">
    <property type="entry name" value="Leucyl/phenylalanyl-tRNA-protein transferase, C-terminal domain"/>
    <property type="match status" value="1"/>
</dbReference>
<dbReference type="HAMAP" id="MF_00688">
    <property type="entry name" value="Leu_Phe_trans"/>
    <property type="match status" value="1"/>
</dbReference>
<comment type="catalytic activity">
    <reaction evidence="5 15">
        <text>L-phenylalanyl-tRNA(Phe) + an N-terminal L-alpha-aminoacyl-[protein] = an N-terminal L-phenylalanyl-L-alpha-aminoacyl-[protein] + tRNA(Phe)</text>
        <dbReference type="Rhea" id="RHEA:43632"/>
        <dbReference type="Rhea" id="RHEA-COMP:9668"/>
        <dbReference type="Rhea" id="RHEA-COMP:9699"/>
        <dbReference type="Rhea" id="RHEA-COMP:10636"/>
        <dbReference type="Rhea" id="RHEA-COMP:10637"/>
        <dbReference type="ChEBI" id="CHEBI:78442"/>
        <dbReference type="ChEBI" id="CHEBI:78531"/>
        <dbReference type="ChEBI" id="CHEBI:78597"/>
        <dbReference type="ChEBI" id="CHEBI:83561"/>
        <dbReference type="EC" id="2.3.2.6"/>
    </reaction>
</comment>
<dbReference type="Pfam" id="PF03588">
    <property type="entry name" value="Leu_Phe_trans"/>
    <property type="match status" value="1"/>
</dbReference>
<dbReference type="Proteomes" id="UP000006250">
    <property type="component" value="Unassembled WGS sequence"/>
</dbReference>
<dbReference type="FunFam" id="3.40.630.70:FF:000001">
    <property type="entry name" value="Leucyl/phenylalanyl-tRNA--protein transferase"/>
    <property type="match status" value="1"/>
</dbReference>
<evidence type="ECO:0000313" key="17">
    <source>
        <dbReference type="Proteomes" id="UP000006250"/>
    </source>
</evidence>
<dbReference type="EMBL" id="AECZ01000001">
    <property type="protein sequence ID" value="EFL53260.1"/>
    <property type="molecule type" value="Genomic_DNA"/>
</dbReference>
<evidence type="ECO:0000256" key="8">
    <source>
        <dbReference type="ARBA" id="ARBA00054043"/>
    </source>
</evidence>
<proteinExistence type="inferred from homology"/>
<evidence type="ECO:0000256" key="12">
    <source>
        <dbReference type="ARBA" id="ARBA00077136"/>
    </source>
</evidence>
<dbReference type="FunFam" id="3.30.70.3550:FF:000001">
    <property type="entry name" value="Leucyl/phenylalanyl-tRNA--protein transferase"/>
    <property type="match status" value="1"/>
</dbReference>
<dbReference type="eggNOG" id="COG2360">
    <property type="taxonomic scope" value="Bacteria"/>
</dbReference>
<comment type="caution">
    <text evidence="16">The sequence shown here is derived from an EMBL/GenBank/DDBJ whole genome shotgun (WGS) entry which is preliminary data.</text>
</comment>
<dbReference type="InterPro" id="IPR016181">
    <property type="entry name" value="Acyl_CoA_acyltransferase"/>
</dbReference>
<keyword evidence="2 15" id="KW-0963">Cytoplasm</keyword>
<dbReference type="GO" id="GO:0030163">
    <property type="term" value="P:protein catabolic process"/>
    <property type="evidence" value="ECO:0007669"/>
    <property type="project" value="UniProtKB-UniRule"/>
</dbReference>
<dbReference type="RefSeq" id="WP_005990421.1">
    <property type="nucleotide sequence ID" value="NZ_AECZ01000001.1"/>
</dbReference>
<reference evidence="16 17" key="1">
    <citation type="submission" date="2010-08" db="EMBL/GenBank/DDBJ databases">
        <title>The draft genome of Desulfovibrio fructosovorans JJ.</title>
        <authorList>
            <consortium name="US DOE Joint Genome Institute (JGI-PGF)"/>
            <person name="Lucas S."/>
            <person name="Copeland A."/>
            <person name="Lapidus A."/>
            <person name="Cheng J.-F."/>
            <person name="Bruce D."/>
            <person name="Goodwin L."/>
            <person name="Pitluck S."/>
            <person name="Land M.L."/>
            <person name="Hauser L."/>
            <person name="Chang Y.-J."/>
            <person name="Jeffries C."/>
            <person name="Wall J.D."/>
            <person name="Stahl D.A."/>
            <person name="Arkin A.P."/>
            <person name="Dehal P."/>
            <person name="Stolyar S.M."/>
            <person name="Hazen T.C."/>
            <person name="Woyke T.J."/>
        </authorList>
    </citation>
    <scope>NUCLEOTIDE SEQUENCE [LARGE SCALE GENOMIC DNA]</scope>
    <source>
        <strain evidence="16 17">JJ</strain>
    </source>
</reference>
<dbReference type="EC" id="2.3.2.6" evidence="10 15"/>
<dbReference type="PANTHER" id="PTHR30098:SF2">
    <property type="entry name" value="LEUCYL_PHENYLALANYL-TRNA--PROTEIN TRANSFERASE"/>
    <property type="match status" value="1"/>
</dbReference>
<evidence type="ECO:0000313" key="16">
    <source>
        <dbReference type="EMBL" id="EFL53260.1"/>
    </source>
</evidence>
<dbReference type="GO" id="GO:0005737">
    <property type="term" value="C:cytoplasm"/>
    <property type="evidence" value="ECO:0007669"/>
    <property type="project" value="UniProtKB-SubCell"/>
</dbReference>
<evidence type="ECO:0000256" key="10">
    <source>
        <dbReference type="ARBA" id="ARBA00066767"/>
    </source>
</evidence>
<keyword evidence="3 15" id="KW-0808">Transferase</keyword>
<evidence type="ECO:0000256" key="1">
    <source>
        <dbReference type="ARBA" id="ARBA00004496"/>
    </source>
</evidence>
<dbReference type="InterPro" id="IPR004616">
    <property type="entry name" value="Leu/Phe-tRNA_Trfase"/>
</dbReference>
<evidence type="ECO:0000256" key="3">
    <source>
        <dbReference type="ARBA" id="ARBA00022679"/>
    </source>
</evidence>
<dbReference type="STRING" id="596151.DesfrDRAFT_0308"/>
<protein>
    <recommendedName>
        <fullName evidence="11 15">Leucyl/phenylalanyl-tRNA--protein transferase</fullName>
        <ecNumber evidence="10 15">2.3.2.6</ecNumber>
    </recommendedName>
    <alternativeName>
        <fullName evidence="12 15">L/F-transferase</fullName>
    </alternativeName>
    <alternativeName>
        <fullName evidence="13 15">Leucyltransferase</fullName>
    </alternativeName>
    <alternativeName>
        <fullName evidence="14 15">Phenyalanyltransferase</fullName>
    </alternativeName>
</protein>
<evidence type="ECO:0000256" key="9">
    <source>
        <dbReference type="ARBA" id="ARBA00061535"/>
    </source>
</evidence>
<evidence type="ECO:0000256" key="7">
    <source>
        <dbReference type="ARBA" id="ARBA00051538"/>
    </source>
</evidence>
<comment type="function">
    <text evidence="8 15">Functions in the N-end rule pathway of protein degradation where it conjugates Leu, Phe and, less efficiently, Met from aminoacyl-tRNAs to the N-termini of proteins containing an N-terminal arginine or lysine.</text>
</comment>
<sequence>MPVFSLTEDPMLFPRPSLAEPGGLLAVGGDLCVTRLVAAYRRGIFPWYDADTPILWWSPDPRPILFPGLIHVSRRLARTIRSGKFTVTLDEDFSGVIRGCAGVSRTVGDGTWIVPEMIAAYEALHAAGYAHSVEAWLGGELVGGAYGVTIGRAFFGESMFHKVADASKVAFVTLCRHLDGRGFHFIDCQQETGHLARFGAVPVRRSEFQKRLDVARQGEPEHDWTLARPCMETADP</sequence>
<evidence type="ECO:0000256" key="5">
    <source>
        <dbReference type="ARBA" id="ARBA00050607"/>
    </source>
</evidence>
<dbReference type="AlphaFoldDB" id="E1JRQ9"/>